<dbReference type="RefSeq" id="WP_176066179.1">
    <property type="nucleotide sequence ID" value="NZ_BJTG01000006.1"/>
</dbReference>
<sequence>MRLVTYLFAAALLWAVATSGPATPTRAADSPARPEQAAAPPPARIAAYPR</sequence>
<proteinExistence type="predicted"/>
<evidence type="ECO:0000313" key="4">
    <source>
        <dbReference type="Proteomes" id="UP000503640"/>
    </source>
</evidence>
<organism evidence="3 4">
    <name type="scientific">Anaeromyxobacter diazotrophicus</name>
    <dbReference type="NCBI Taxonomy" id="2590199"/>
    <lineage>
        <taxon>Bacteria</taxon>
        <taxon>Pseudomonadati</taxon>
        <taxon>Myxococcota</taxon>
        <taxon>Myxococcia</taxon>
        <taxon>Myxococcales</taxon>
        <taxon>Cystobacterineae</taxon>
        <taxon>Anaeromyxobacteraceae</taxon>
        <taxon>Anaeromyxobacter</taxon>
    </lineage>
</organism>
<feature type="region of interest" description="Disordered" evidence="1">
    <location>
        <begin position="21"/>
        <end position="50"/>
    </location>
</feature>
<feature type="compositionally biased region" description="Low complexity" evidence="1">
    <location>
        <begin position="31"/>
        <end position="50"/>
    </location>
</feature>
<dbReference type="AlphaFoldDB" id="A0A7I9VPI8"/>
<gene>
    <name evidence="3" type="ORF">AMYX_27710</name>
</gene>
<feature type="chain" id="PRO_5029512240" evidence="2">
    <location>
        <begin position="23"/>
        <end position="50"/>
    </location>
</feature>
<evidence type="ECO:0000313" key="3">
    <source>
        <dbReference type="EMBL" id="GEJ58030.1"/>
    </source>
</evidence>
<comment type="caution">
    <text evidence="3">The sequence shown here is derived from an EMBL/GenBank/DDBJ whole genome shotgun (WGS) entry which is preliminary data.</text>
</comment>
<keyword evidence="2" id="KW-0732">Signal</keyword>
<feature type="signal peptide" evidence="2">
    <location>
        <begin position="1"/>
        <end position="22"/>
    </location>
</feature>
<protein>
    <submittedName>
        <fullName evidence="3">Uncharacterized protein</fullName>
    </submittedName>
</protein>
<dbReference type="EMBL" id="BJTG01000006">
    <property type="protein sequence ID" value="GEJ58030.1"/>
    <property type="molecule type" value="Genomic_DNA"/>
</dbReference>
<keyword evidence="4" id="KW-1185">Reference proteome</keyword>
<dbReference type="Proteomes" id="UP000503640">
    <property type="component" value="Unassembled WGS sequence"/>
</dbReference>
<reference evidence="4" key="1">
    <citation type="journal article" date="2020" name="Appl. Environ. Microbiol.">
        <title>Diazotrophic Anaeromyxobacter Isolates from Soils.</title>
        <authorList>
            <person name="Masuda Y."/>
            <person name="Yamanaka H."/>
            <person name="Xu Z.X."/>
            <person name="Shiratori Y."/>
            <person name="Aono T."/>
            <person name="Amachi S."/>
            <person name="Senoo K."/>
            <person name="Itoh H."/>
        </authorList>
    </citation>
    <scope>NUCLEOTIDE SEQUENCE [LARGE SCALE GENOMIC DNA]</scope>
    <source>
        <strain evidence="4">R267</strain>
    </source>
</reference>
<accession>A0A7I9VPI8</accession>
<evidence type="ECO:0000256" key="2">
    <source>
        <dbReference type="SAM" id="SignalP"/>
    </source>
</evidence>
<name>A0A7I9VPI8_9BACT</name>
<evidence type="ECO:0000256" key="1">
    <source>
        <dbReference type="SAM" id="MobiDB-lite"/>
    </source>
</evidence>